<name>A0A850PVF7_9MYCO</name>
<reference evidence="3 4" key="1">
    <citation type="submission" date="2020-05" db="EMBL/GenBank/DDBJ databases">
        <title>Draft genome sequence of Mycobacterium hippocampi DL, isolated from European seabass, Dicentrarchus labrax, reared in fish farms.</title>
        <authorList>
            <person name="Stathopoulou P."/>
            <person name="Asimakis E."/>
            <person name="Tzokas K."/>
            <person name="Batargias C."/>
            <person name="Tsiamis G."/>
        </authorList>
    </citation>
    <scope>NUCLEOTIDE SEQUENCE [LARGE SCALE GENOMIC DNA]</scope>
    <source>
        <strain evidence="3 4">DL</strain>
    </source>
</reference>
<evidence type="ECO:0000259" key="2">
    <source>
        <dbReference type="Pfam" id="PF22513"/>
    </source>
</evidence>
<proteinExistence type="predicted"/>
<gene>
    <name evidence="3" type="ORF">HLY00_1967</name>
</gene>
<dbReference type="RefSeq" id="WP_178360229.1">
    <property type="nucleotide sequence ID" value="NZ_JABFYL010000039.1"/>
</dbReference>
<keyword evidence="4" id="KW-1185">Reference proteome</keyword>
<dbReference type="InterPro" id="IPR010985">
    <property type="entry name" value="Ribbon_hlx_hlx"/>
</dbReference>
<dbReference type="GO" id="GO:0006355">
    <property type="term" value="P:regulation of DNA-templated transcription"/>
    <property type="evidence" value="ECO:0007669"/>
    <property type="project" value="InterPro"/>
</dbReference>
<evidence type="ECO:0000256" key="1">
    <source>
        <dbReference type="SAM" id="MobiDB-lite"/>
    </source>
</evidence>
<dbReference type="EMBL" id="JABFYL010000039">
    <property type="protein sequence ID" value="NVN51974.1"/>
    <property type="molecule type" value="Genomic_DNA"/>
</dbReference>
<dbReference type="SUPFAM" id="SSF47598">
    <property type="entry name" value="Ribbon-helix-helix"/>
    <property type="match status" value="1"/>
</dbReference>
<evidence type="ECO:0000313" key="4">
    <source>
        <dbReference type="Proteomes" id="UP000570517"/>
    </source>
</evidence>
<dbReference type="Pfam" id="PF22513">
    <property type="entry name" value="FitA-like_RHH"/>
    <property type="match status" value="1"/>
</dbReference>
<dbReference type="AlphaFoldDB" id="A0A850PVF7"/>
<sequence length="81" mass="8891">MATLTIRDFDDDLKAALRVRAAEHGRSMESEVREILRTALERPTGGPGMATRIRQRLSGTGGVELDLPSRTERPCAAVLDE</sequence>
<feature type="region of interest" description="Disordered" evidence="1">
    <location>
        <begin position="42"/>
        <end position="68"/>
    </location>
</feature>
<dbReference type="Proteomes" id="UP000570517">
    <property type="component" value="Unassembled WGS sequence"/>
</dbReference>
<protein>
    <submittedName>
        <fullName evidence="3">VapB protein (Antitoxin to VapC)</fullName>
    </submittedName>
</protein>
<comment type="caution">
    <text evidence="3">The sequence shown here is derived from an EMBL/GenBank/DDBJ whole genome shotgun (WGS) entry which is preliminary data.</text>
</comment>
<feature type="domain" description="Antitoxin FitA-like ribbon-helix-helix" evidence="2">
    <location>
        <begin position="2"/>
        <end position="40"/>
    </location>
</feature>
<dbReference type="Gene3D" id="1.10.1220.10">
    <property type="entry name" value="Met repressor-like"/>
    <property type="match status" value="1"/>
</dbReference>
<dbReference type="InterPro" id="IPR053853">
    <property type="entry name" value="FitA-like_RHH"/>
</dbReference>
<dbReference type="InterPro" id="IPR013321">
    <property type="entry name" value="Arc_rbn_hlx_hlx"/>
</dbReference>
<accession>A0A850PVF7</accession>
<organism evidence="3 4">
    <name type="scientific">Mycolicibacterium hippocampi</name>
    <dbReference type="NCBI Taxonomy" id="659824"/>
    <lineage>
        <taxon>Bacteria</taxon>
        <taxon>Bacillati</taxon>
        <taxon>Actinomycetota</taxon>
        <taxon>Actinomycetes</taxon>
        <taxon>Mycobacteriales</taxon>
        <taxon>Mycobacteriaceae</taxon>
        <taxon>Mycolicibacterium</taxon>
    </lineage>
</organism>
<evidence type="ECO:0000313" key="3">
    <source>
        <dbReference type="EMBL" id="NVN51974.1"/>
    </source>
</evidence>